<evidence type="ECO:0000313" key="10">
    <source>
        <dbReference type="EMBL" id="SNB61822.1"/>
    </source>
</evidence>
<dbReference type="GO" id="GO:0016787">
    <property type="term" value="F:hydrolase activity"/>
    <property type="evidence" value="ECO:0007669"/>
    <property type="project" value="UniProtKB-KW"/>
</dbReference>
<dbReference type="InterPro" id="IPR027417">
    <property type="entry name" value="P-loop_NTPase"/>
</dbReference>
<name>A0A238T947_9NEIS</name>
<evidence type="ECO:0000256" key="1">
    <source>
        <dbReference type="ARBA" id="ARBA00022741"/>
    </source>
</evidence>
<feature type="domain" description="UvrD-like helicase C-terminal" evidence="8">
    <location>
        <begin position="531"/>
        <end position="601"/>
    </location>
</feature>
<dbReference type="Pfam" id="PF04851">
    <property type="entry name" value="ResIII"/>
    <property type="match status" value="1"/>
</dbReference>
<evidence type="ECO:0000259" key="6">
    <source>
        <dbReference type="Pfam" id="PF04851"/>
    </source>
</evidence>
<dbReference type="Pfam" id="PF08378">
    <property type="entry name" value="NERD"/>
    <property type="match status" value="1"/>
</dbReference>
<reference evidence="10 11" key="2">
    <citation type="submission" date="2017-06" db="EMBL/GenBank/DDBJ databases">
        <authorList>
            <person name="Kim H.J."/>
            <person name="Triplett B.A."/>
        </authorList>
    </citation>
    <scope>NUCLEOTIDE SEQUENCE [LARGE SCALE GENOMIC DNA]</scope>
    <source>
        <strain evidence="10">Kingella_eburonensis</strain>
    </source>
</reference>
<dbReference type="SUPFAM" id="SSF52540">
    <property type="entry name" value="P-loop containing nucleoside triphosphate hydrolases"/>
    <property type="match status" value="1"/>
</dbReference>
<keyword evidence="11" id="KW-1185">Reference proteome</keyword>
<keyword evidence="1" id="KW-0547">Nucleotide-binding</keyword>
<dbReference type="InterPro" id="IPR011528">
    <property type="entry name" value="NERD"/>
</dbReference>
<accession>A0A238T947</accession>
<evidence type="ECO:0000256" key="5">
    <source>
        <dbReference type="ARBA" id="ARBA00034923"/>
    </source>
</evidence>
<dbReference type="EMBL" id="FXUV01000021">
    <property type="protein sequence ID" value="SMQ12408.1"/>
    <property type="molecule type" value="Genomic_DNA"/>
</dbReference>
<keyword evidence="4" id="KW-0067">ATP-binding</keyword>
<evidence type="ECO:0000259" key="8">
    <source>
        <dbReference type="Pfam" id="PF13361"/>
    </source>
</evidence>
<dbReference type="STRING" id="1522312.GCA_900177895_01214"/>
<dbReference type="PANTHER" id="PTHR11070:SF2">
    <property type="entry name" value="ATP-DEPENDENT DNA HELICASE SRS2"/>
    <property type="match status" value="1"/>
</dbReference>
<evidence type="ECO:0000313" key="11">
    <source>
        <dbReference type="Proteomes" id="UP000215450"/>
    </source>
</evidence>
<dbReference type="InterPro" id="IPR000212">
    <property type="entry name" value="DNA_helicase_UvrD/REP"/>
</dbReference>
<dbReference type="Gene3D" id="3.40.50.300">
    <property type="entry name" value="P-loop containing nucleotide triphosphate hydrolases"/>
    <property type="match status" value="2"/>
</dbReference>
<evidence type="ECO:0000313" key="9">
    <source>
        <dbReference type="EMBL" id="SMQ12408.1"/>
    </source>
</evidence>
<evidence type="ECO:0000256" key="2">
    <source>
        <dbReference type="ARBA" id="ARBA00022801"/>
    </source>
</evidence>
<evidence type="ECO:0000259" key="7">
    <source>
        <dbReference type="Pfam" id="PF08378"/>
    </source>
</evidence>
<dbReference type="GO" id="GO:0000725">
    <property type="term" value="P:recombinational repair"/>
    <property type="evidence" value="ECO:0007669"/>
    <property type="project" value="TreeGrafter"/>
</dbReference>
<dbReference type="Proteomes" id="UP000215450">
    <property type="component" value="Unassembled WGS sequence"/>
</dbReference>
<dbReference type="InterPro" id="IPR014017">
    <property type="entry name" value="DNA_helicase_UvrD-like_C"/>
</dbReference>
<dbReference type="Pfam" id="PF13361">
    <property type="entry name" value="UvrD_C"/>
    <property type="match status" value="2"/>
</dbReference>
<dbReference type="RefSeq" id="WP_095062625.1">
    <property type="nucleotide sequence ID" value="NZ_FXUV02000014.1"/>
</dbReference>
<feature type="domain" description="Helicase/UvrB N-terminal" evidence="6">
    <location>
        <begin position="250"/>
        <end position="387"/>
    </location>
</feature>
<dbReference type="EMBL" id="FXUV02000014">
    <property type="protein sequence ID" value="SNB61822.1"/>
    <property type="molecule type" value="Genomic_DNA"/>
</dbReference>
<evidence type="ECO:0000256" key="3">
    <source>
        <dbReference type="ARBA" id="ARBA00022806"/>
    </source>
</evidence>
<dbReference type="AlphaFoldDB" id="A0A238T947"/>
<evidence type="ECO:0000256" key="4">
    <source>
        <dbReference type="ARBA" id="ARBA00022840"/>
    </source>
</evidence>
<dbReference type="GO" id="GO:0005524">
    <property type="term" value="F:ATP binding"/>
    <property type="evidence" value="ECO:0007669"/>
    <property type="project" value="UniProtKB-KW"/>
</dbReference>
<sequence length="624" mass="70983">MATFIPSFNQLEEHLDNQEEIRVARFLNKHLGNDCLVWCNIPTGNKSRYADFLVLMPNTGLLCLEVKGWSSKAIQKIDKCHFQLKFKDTDVGIKNPMEQARECAHNVVNDLAKDPVLQQKTGDYVGKLVFPYAYGVVYANITRNEIQAQMGENYTVFDAVSPLRHTMYKNDLTSSTSQGVRNRLAAMFEQRFPCKLDKEQIDRIRWHLFPEIRISTPVQQDLFAPTETQPEKIQDIKLMDLKQEQIARQLGGGHRIIHGVAGSGKTLILGLRSKVLSKRTQKPVLVLCYNISLATKLRHIIAERGVSERVEVHHFHEWCGELVKKHGLVVTEEERQFKYDFNIQAALRGVETGEIPTGQYGAILIDEGHDFKAEWLSFTVKMLDKLDNHLLLLYDDAQSIYHNRAVEKGIKFSLSSVGIEALGRTIKLHNNYRNTKQIIGLAHIFAQQNLLAKDSDDDNIPVLEPNATGMDGENPCLKTCGSWEEELKILERCLKKWADTMPLNQIAVICPWTKQCDDVCDKLGDMGLDYWALQNKNTRKTYDPKQNKISVLTIKSSKGLEFPRVVMMGMDKLAEHSDEDNPTRLIYVAMTRAQTHLVITLSGCNSVTEHIQASFEQYKKSQAA</sequence>
<reference evidence="9" key="1">
    <citation type="submission" date="2017-05" db="EMBL/GenBank/DDBJ databases">
        <authorList>
            <person name="Song R."/>
            <person name="Chenine A.L."/>
            <person name="Ruprecht R.M."/>
        </authorList>
    </citation>
    <scope>NUCLEOTIDE SEQUENCE</scope>
    <source>
        <strain evidence="9">Kingella_eburonensis</strain>
    </source>
</reference>
<feature type="domain" description="NERD" evidence="7">
    <location>
        <begin position="17"/>
        <end position="117"/>
    </location>
</feature>
<feature type="domain" description="UvrD-like helicase C-terminal" evidence="8">
    <location>
        <begin position="426"/>
        <end position="530"/>
    </location>
</feature>
<dbReference type="GO" id="GO:0043138">
    <property type="term" value="F:3'-5' DNA helicase activity"/>
    <property type="evidence" value="ECO:0007669"/>
    <property type="project" value="TreeGrafter"/>
</dbReference>
<dbReference type="GO" id="GO:0003677">
    <property type="term" value="F:DNA binding"/>
    <property type="evidence" value="ECO:0007669"/>
    <property type="project" value="InterPro"/>
</dbReference>
<keyword evidence="2 10" id="KW-0378">Hydrolase</keyword>
<dbReference type="InterPro" id="IPR006935">
    <property type="entry name" value="Helicase/UvrB_N"/>
</dbReference>
<protein>
    <recommendedName>
        <fullName evidence="5">DNA 3'-5' helicase II</fullName>
    </recommendedName>
</protein>
<organism evidence="10 11">
    <name type="scientific">Kingella negevensis</name>
    <dbReference type="NCBI Taxonomy" id="1522312"/>
    <lineage>
        <taxon>Bacteria</taxon>
        <taxon>Pseudomonadati</taxon>
        <taxon>Pseudomonadota</taxon>
        <taxon>Betaproteobacteria</taxon>
        <taxon>Neisseriales</taxon>
        <taxon>Neisseriaceae</taxon>
        <taxon>Kingella</taxon>
    </lineage>
</organism>
<dbReference type="OrthoDB" id="393237at2"/>
<gene>
    <name evidence="10" type="primary">rep_1</name>
    <name evidence="10" type="ORF">KEBURONENSIS_00894</name>
    <name evidence="9" type="ORF">KEBURONENSIS_01307</name>
</gene>
<proteinExistence type="predicted"/>
<keyword evidence="3 10" id="KW-0347">Helicase</keyword>
<dbReference type="PANTHER" id="PTHR11070">
    <property type="entry name" value="UVRD / RECB / PCRA DNA HELICASE FAMILY MEMBER"/>
    <property type="match status" value="1"/>
</dbReference>